<dbReference type="AlphaFoldDB" id="A0A480A3I5"/>
<dbReference type="InterPro" id="IPR014795">
    <property type="entry name" value="TacA_1-like"/>
</dbReference>
<dbReference type="GO" id="GO:0006355">
    <property type="term" value="P:regulation of DNA-templated transcription"/>
    <property type="evidence" value="ECO:0007669"/>
    <property type="project" value="InterPro"/>
</dbReference>
<dbReference type="SUPFAM" id="SSF47598">
    <property type="entry name" value="Ribbon-helix-helix"/>
    <property type="match status" value="1"/>
</dbReference>
<dbReference type="Pfam" id="PF08681">
    <property type="entry name" value="TacA1"/>
    <property type="match status" value="1"/>
</dbReference>
<evidence type="ECO:0000313" key="4">
    <source>
        <dbReference type="Proteomes" id="UP000300142"/>
    </source>
</evidence>
<evidence type="ECO:0008006" key="5">
    <source>
        <dbReference type="Google" id="ProtNLM"/>
    </source>
</evidence>
<dbReference type="Proteomes" id="UP000300142">
    <property type="component" value="Unassembled WGS sequence"/>
</dbReference>
<name>A0A480A3I5_9CYAN</name>
<dbReference type="InterPro" id="IPR010985">
    <property type="entry name" value="Ribbon_hlx_hlx"/>
</dbReference>
<evidence type="ECO:0000256" key="1">
    <source>
        <dbReference type="ARBA" id="ARBA00022649"/>
    </source>
</evidence>
<dbReference type="Gene3D" id="1.20.5.780">
    <property type="entry name" value="Single helix bin"/>
    <property type="match status" value="1"/>
</dbReference>
<keyword evidence="4" id="KW-1185">Reference proteome</keyword>
<evidence type="ECO:0000313" key="3">
    <source>
        <dbReference type="EMBL" id="GCL39590.1"/>
    </source>
</evidence>
<reference evidence="4" key="1">
    <citation type="submission" date="2019-02" db="EMBL/GenBank/DDBJ databases">
        <title>Draft genome sequence of Sphaerospermopsis reniformis NIES-1949.</title>
        <authorList>
            <person name="Yamaguchi H."/>
            <person name="Suzuki S."/>
            <person name="Kawachi M."/>
        </authorList>
    </citation>
    <scope>NUCLEOTIDE SEQUENCE [LARGE SCALE GENOMIC DNA]</scope>
    <source>
        <strain evidence="4">NIES-1949</strain>
    </source>
</reference>
<dbReference type="RefSeq" id="WP_137669131.1">
    <property type="nucleotide sequence ID" value="NZ_BJCE01000279.1"/>
</dbReference>
<sequence length="97" mass="11152">MSTQVESSDPKELISIEVTKEDKEKLEKIALLRGISINEYLLNIALHESQKIENIFITEEVNLSAQDWQIVVSAIDNSPEINPKLKQAIERYQENQK</sequence>
<keyword evidence="1" id="KW-1277">Toxin-antitoxin system</keyword>
<dbReference type="EMBL" id="BJCE01000279">
    <property type="protein sequence ID" value="GCL39590.1"/>
    <property type="molecule type" value="Genomic_DNA"/>
</dbReference>
<evidence type="ECO:0000256" key="2">
    <source>
        <dbReference type="ARBA" id="ARBA00049988"/>
    </source>
</evidence>
<comment type="caution">
    <text evidence="3">The sequence shown here is derived from an EMBL/GenBank/DDBJ whole genome shotgun (WGS) entry which is preliminary data.</text>
</comment>
<protein>
    <recommendedName>
        <fullName evidence="5">DUF1778 domain-containing protein</fullName>
    </recommendedName>
</protein>
<gene>
    <name evidence="3" type="ORF">SR1949_47170</name>
</gene>
<accession>A0A480A3I5</accession>
<comment type="similarity">
    <text evidence="2">Belongs to the TacA antitoxin family.</text>
</comment>
<proteinExistence type="inferred from homology"/>
<organism evidence="3 4">
    <name type="scientific">Sphaerospermopsis reniformis</name>
    <dbReference type="NCBI Taxonomy" id="531300"/>
    <lineage>
        <taxon>Bacteria</taxon>
        <taxon>Bacillati</taxon>
        <taxon>Cyanobacteriota</taxon>
        <taxon>Cyanophyceae</taxon>
        <taxon>Nostocales</taxon>
        <taxon>Aphanizomenonaceae</taxon>
        <taxon>Sphaerospermopsis</taxon>
    </lineage>
</organism>